<evidence type="ECO:0000313" key="5">
    <source>
        <dbReference type="Proteomes" id="UP001202961"/>
    </source>
</evidence>
<dbReference type="InterPro" id="IPR001434">
    <property type="entry name" value="OmcB-like_DUF11"/>
</dbReference>
<feature type="region of interest" description="Disordered" evidence="2">
    <location>
        <begin position="1"/>
        <end position="21"/>
    </location>
</feature>
<dbReference type="PANTHER" id="PTHR11319:SF35">
    <property type="entry name" value="OUTER MEMBRANE PROTEIN PMPC-RELATED"/>
    <property type="match status" value="1"/>
</dbReference>
<feature type="compositionally biased region" description="Basic residues" evidence="2">
    <location>
        <begin position="1"/>
        <end position="13"/>
    </location>
</feature>
<keyword evidence="1" id="KW-0732">Signal</keyword>
<dbReference type="SUPFAM" id="SSF51126">
    <property type="entry name" value="Pectin lyase-like"/>
    <property type="match status" value="2"/>
</dbReference>
<organism evidence="4 5">
    <name type="scientific">Aporhodopirellula aestuarii</name>
    <dbReference type="NCBI Taxonomy" id="2950107"/>
    <lineage>
        <taxon>Bacteria</taxon>
        <taxon>Pseudomonadati</taxon>
        <taxon>Planctomycetota</taxon>
        <taxon>Planctomycetia</taxon>
        <taxon>Pirellulales</taxon>
        <taxon>Pirellulaceae</taxon>
        <taxon>Aporhodopirellula</taxon>
    </lineage>
</organism>
<dbReference type="InterPro" id="IPR002105">
    <property type="entry name" value="Dockerin_1_rpt"/>
</dbReference>
<reference evidence="4 5" key="1">
    <citation type="journal article" date="2022" name="Syst. Appl. Microbiol.">
        <title>Rhodopirellula aestuarii sp. nov., a novel member of the genus Rhodopirellula isolated from brackish sediments collected in the Tagus River estuary, Portugal.</title>
        <authorList>
            <person name="Vitorino I.R."/>
            <person name="Klimek D."/>
            <person name="Calusinska M."/>
            <person name="Lobo-da-Cunha A."/>
            <person name="Vasconcelos V."/>
            <person name="Lage O.M."/>
        </authorList>
    </citation>
    <scope>NUCLEOTIDE SEQUENCE [LARGE SCALE GENOMIC DNA]</scope>
    <source>
        <strain evidence="4 5">ICT_H3.1</strain>
    </source>
</reference>
<accession>A0ABT0UET6</accession>
<evidence type="ECO:0000313" key="4">
    <source>
        <dbReference type="EMBL" id="MCM2374920.1"/>
    </source>
</evidence>
<dbReference type="Proteomes" id="UP001202961">
    <property type="component" value="Unassembled WGS sequence"/>
</dbReference>
<dbReference type="Gene3D" id="2.60.40.10">
    <property type="entry name" value="Immunoglobulins"/>
    <property type="match status" value="1"/>
</dbReference>
<dbReference type="SMART" id="SM00710">
    <property type="entry name" value="PbH1"/>
    <property type="match status" value="15"/>
</dbReference>
<dbReference type="SUPFAM" id="SSF117074">
    <property type="entry name" value="Hypothetical protein PA1324"/>
    <property type="match status" value="1"/>
</dbReference>
<dbReference type="InterPro" id="IPR036439">
    <property type="entry name" value="Dockerin_dom_sf"/>
</dbReference>
<comment type="caution">
    <text evidence="4">The sequence shown here is derived from an EMBL/GenBank/DDBJ whole genome shotgun (WGS) entry which is preliminary data.</text>
</comment>
<protein>
    <submittedName>
        <fullName evidence="4">Dockerin type I domain-containing protein</fullName>
    </submittedName>
</protein>
<gene>
    <name evidence="4" type="ORF">NB063_30225</name>
</gene>
<feature type="domain" description="DUF11" evidence="3">
    <location>
        <begin position="1442"/>
        <end position="1564"/>
    </location>
</feature>
<dbReference type="Pfam" id="PF01345">
    <property type="entry name" value="DUF11"/>
    <property type="match status" value="2"/>
</dbReference>
<dbReference type="EMBL" id="JAMQBK010000112">
    <property type="protein sequence ID" value="MCM2374920.1"/>
    <property type="molecule type" value="Genomic_DNA"/>
</dbReference>
<dbReference type="SUPFAM" id="SSF141072">
    <property type="entry name" value="CalX-like"/>
    <property type="match status" value="1"/>
</dbReference>
<dbReference type="InterPro" id="IPR013517">
    <property type="entry name" value="FG-GAP"/>
</dbReference>
<dbReference type="InterPro" id="IPR028994">
    <property type="entry name" value="Integrin_alpha_N"/>
</dbReference>
<name>A0ABT0UET6_9BACT</name>
<dbReference type="Gene3D" id="1.10.1330.10">
    <property type="entry name" value="Dockerin domain"/>
    <property type="match status" value="1"/>
</dbReference>
<sequence length="2293" mass="232783">MKFHPSRRSPSRKSRVEQSHRRLKLESLESRRLLASDVIIAESGDRSSYDRTFDGPSNTATYSPNVVGLSGPLRAEIFALDLQTDLDLGINVIVETTEAGSSDPGDITLDADILKTLGGNATLRFNADNSIIASNSTIASSAGTLDVTFNADRDFNSTGGIVINSSVAIDSNGGDVVLGGGLDPLTEFASDSTNSRDGVFIAGSVLTSGGDIEIRGRSFSQAGADGVELALGASLDSGAGAIRILGEGGAGSTDTSGDIGVRINTATIQSNGGGIEIRGSHRDQPALDGVATEQDGVLISDSRVEDFGAGAILIDGVAGNGLAGSQGVNITASEVSITEVRSNGGGIMISGRGVGTGDFNSGVDFFSSGQVTISDSASGDILITGTSPTNDPANFNAGIVVPSQLTSINTGGNVSLLASVGPTTSPMGTTFSPLVSAQTLNLDGEFLPGSVNVGDTTFDANLNLGDAAILNFDVNGVTPGIDSDRMSVVGTVNLNDATLMTTGTIASNLGQTVEIINNDGSDPIVGTFAGLPEGAFTTINGLDFAISYIGGDGNDVTLTEIVNTTISGTATDDTILLRLNSAPAIPEIEVLINSVLTHSFPLGSISDLTINGLDGSDTLTVDYSGGNPVPAGGVVFDGGSRPGDVDSLTIFGGSASMVTHTFLNPNDGSVDIDGSVVNYVGLEPITDDMNANDRVFNFDGGTETISLGADPNKAGANLIDSSLGESVSFTNPIRSLTINSGDGDDVINITTLDSGNQSSLIVDGGGGTTDILKMNGVNLDTNGQGRGLELRELETIDINTGTISNNTANLSNGRGGGILIENSTSGTNTIAMIDTVTITNNTADFGGGVYASGVDLTIEDATTISGNSVSVDGGGVYIDGGSVSILSTTISGNTAGDSGGGVYVDSGALTLEVSTISNNQALGSDSGGGGVYLLGSGPTSSPFSIIDTRFASNRASSGGGGLEIVDNPGTITDGIYELNSVTGGVLDNQGGGAIVVLASSPITSPAISITGVTLRQNTAPTGGGLAAVNPNLTLDSVLIENNSTINTGSGFATEGVGGGIAVLGDVSGGVLSIVNSKIQNNNAVSDAGGIGAADVDVTLTDTTITSNGFSVAIGGRGGGIGVQGIQRTPVLTANRVTIDNNVSMGDGGGVGVINAGLDFTNVTISDNESLAGTGGGLVYDNTDPDTILSIAFSTFASNTDPTFPSNIAAAGASIDMFATLFADGIGVFDPAFTFNSLGFNTNNSMPPGLNDPTDINMFDTPLLDLADNGGSVATRRTAVEIPQVNDRVTSFGTLVDARGVTRSSSVDPNADVGAVEFVGIRITDSLGQTNITANEGDGVLTVLVGPDHTLPGVASIDVSLVTAGTNPASIPGDLSATNSTLTFPAGDSTPQSFTITLTEDGEIESTETFGINATTTSPLIDAATIQSIGDLTDNDVFTPIFDLSLIKSVDKPVASPGADQVTYTITVTNEADDLTDPFDVTDVLPDGLSLVSINAPGATSQSFDVSTREILVQYASIPAAEIRTFTITANVLASATGALTNTATVVAPTVTESDTLNNSDSSSVTLSPVADVRVFKTVDIATAQPGQQLTYTIVVDNFGPAVAASVTAVDTLPSGVTFVSGTGPNGPLSASNGIVTVDIGQLAPNEFTQFTIVVTINDAVISDQVNSVSVSTITAETDSTNNTDNATTRIAPSNASVVGHVYCDANGDGMETPGEESIGATVFIDSNNNGLLDGNETSTLTNSLGDYSFSSLPSGTQQITLIVPNSTCSAVPAKFPAIGTGVELGEVIRDAFAFDVDGDGLDEFLTVAENSRDLIIVSASSFQSGLSSLRIPLDNRPQAVHAWRPLSGGSPSPETFSTSASIAVAAFGGEFTDVDGLQKTNPGVVYTIDEAGNVGQFAAGRGPIDVVVDDFDGDNLPDYLVASYLSNNFHLKLSGSQSTVQIGTANGAVHVNSADLDGDGDRDLILGGYGLGEFSLGSLQVRLNDGQGNFMAPMSVPFSSRLISTAAADVDRGSQTNPSSAELIALGVDGRVTVYSVSESGVSMLSTLKLEPGTSKIVAGLIDGDSEIDLAVVRNKPRTVISNSTTPAKSAIDLLLNDGSGNFKLARSTDEIANPVAIAFASVEDFDRSDLVVAEQSTDNQGGSTTFLRLGLDQQSVTVSGGIVMTANFNPSSDHSRFDVNGDAQVTTVDVLQIINEMNASESGASEPTQTAAGEPNATNRTVVSIPSTKDVNQDGHVTALDALMVINYINSLDSGMASAEPTSNAESLAAVSDDETHREAVDALMLEPGTLF</sequence>
<dbReference type="InterPro" id="IPR013783">
    <property type="entry name" value="Ig-like_fold"/>
</dbReference>
<proteinExistence type="predicted"/>
<dbReference type="NCBIfam" id="TIGR01451">
    <property type="entry name" value="B_ant_repeat"/>
    <property type="match status" value="2"/>
</dbReference>
<dbReference type="RefSeq" id="WP_250933212.1">
    <property type="nucleotide sequence ID" value="NZ_JAMQBK010000112.1"/>
</dbReference>
<keyword evidence="5" id="KW-1185">Reference proteome</keyword>
<dbReference type="Pfam" id="PF13517">
    <property type="entry name" value="FG-GAP_3"/>
    <property type="match status" value="1"/>
</dbReference>
<dbReference type="InterPro" id="IPR047589">
    <property type="entry name" value="DUF11_rpt"/>
</dbReference>
<dbReference type="PANTHER" id="PTHR11319">
    <property type="entry name" value="G PROTEIN-COUPLED RECEPTOR-RELATED"/>
    <property type="match status" value="1"/>
</dbReference>
<evidence type="ECO:0000256" key="1">
    <source>
        <dbReference type="ARBA" id="ARBA00022729"/>
    </source>
</evidence>
<evidence type="ECO:0000256" key="2">
    <source>
        <dbReference type="SAM" id="MobiDB-lite"/>
    </source>
</evidence>
<dbReference type="SUPFAM" id="SSF69318">
    <property type="entry name" value="Integrin alpha N-terminal domain"/>
    <property type="match status" value="1"/>
</dbReference>
<dbReference type="InterPro" id="IPR011050">
    <property type="entry name" value="Pectin_lyase_fold/virulence"/>
</dbReference>
<feature type="region of interest" description="Disordered" evidence="2">
    <location>
        <begin position="2200"/>
        <end position="2222"/>
    </location>
</feature>
<dbReference type="InterPro" id="IPR006626">
    <property type="entry name" value="PbH1"/>
</dbReference>
<evidence type="ECO:0000259" key="3">
    <source>
        <dbReference type="Pfam" id="PF01345"/>
    </source>
</evidence>
<dbReference type="Pfam" id="PF00404">
    <property type="entry name" value="Dockerin_1"/>
    <property type="match status" value="1"/>
</dbReference>
<feature type="domain" description="DUF11" evidence="3">
    <location>
        <begin position="1571"/>
        <end position="1687"/>
    </location>
</feature>
<dbReference type="InterPro" id="IPR038081">
    <property type="entry name" value="CalX-like_sf"/>
</dbReference>